<evidence type="ECO:0000313" key="2">
    <source>
        <dbReference type="EMBL" id="SBT04788.1"/>
    </source>
</evidence>
<dbReference type="AlphaFoldDB" id="A0A1A8XLG4"/>
<keyword evidence="3" id="KW-1185">Reference proteome</keyword>
<gene>
    <name evidence="2" type="ORF">ACCAA_180060</name>
</gene>
<dbReference type="Proteomes" id="UP000199169">
    <property type="component" value="Unassembled WGS sequence"/>
</dbReference>
<dbReference type="EMBL" id="FLQX01000090">
    <property type="protein sequence ID" value="SBT04788.1"/>
    <property type="molecule type" value="Genomic_DNA"/>
</dbReference>
<evidence type="ECO:0000256" key="1">
    <source>
        <dbReference type="SAM" id="MobiDB-lite"/>
    </source>
</evidence>
<protein>
    <submittedName>
        <fullName evidence="2">Uncharacterized protein</fullName>
    </submittedName>
</protein>
<sequence>MTVSLTPDPSPARGRGEIRESLARLSH</sequence>
<feature type="compositionally biased region" description="Basic and acidic residues" evidence="1">
    <location>
        <begin position="14"/>
        <end position="27"/>
    </location>
</feature>
<reference evidence="2 3" key="1">
    <citation type="submission" date="2016-06" db="EMBL/GenBank/DDBJ databases">
        <authorList>
            <person name="Kjaerup R.B."/>
            <person name="Dalgaard T.S."/>
            <person name="Juul-Madsen H.R."/>
        </authorList>
    </citation>
    <scope>NUCLEOTIDE SEQUENCE [LARGE SCALE GENOMIC DNA]</scope>
    <source>
        <strain evidence="2">3</strain>
    </source>
</reference>
<feature type="region of interest" description="Disordered" evidence="1">
    <location>
        <begin position="1"/>
        <end position="27"/>
    </location>
</feature>
<proteinExistence type="predicted"/>
<organism evidence="2 3">
    <name type="scientific">Candidatus Accumulibacter aalborgensis</name>
    <dbReference type="NCBI Taxonomy" id="1860102"/>
    <lineage>
        <taxon>Bacteria</taxon>
        <taxon>Pseudomonadati</taxon>
        <taxon>Pseudomonadota</taxon>
        <taxon>Betaproteobacteria</taxon>
        <taxon>Candidatus Accumulibacter</taxon>
    </lineage>
</organism>
<accession>A0A1A8XLG4</accession>
<name>A0A1A8XLG4_9PROT</name>
<evidence type="ECO:0000313" key="3">
    <source>
        <dbReference type="Proteomes" id="UP000199169"/>
    </source>
</evidence>